<gene>
    <name evidence="13" type="ORF">GWK09_14565</name>
</gene>
<comment type="subcellular location">
    <subcellularLocation>
        <location evidence="2">Cytoplasm</location>
    </subcellularLocation>
</comment>
<dbReference type="InterPro" id="IPR029058">
    <property type="entry name" value="AB_hydrolase_fold"/>
</dbReference>
<dbReference type="Gene3D" id="3.40.50.1820">
    <property type="entry name" value="alpha/beta hydrolase"/>
    <property type="match status" value="1"/>
</dbReference>
<dbReference type="PRINTS" id="PR00793">
    <property type="entry name" value="PROAMNOPTASE"/>
</dbReference>
<keyword evidence="6" id="KW-0031">Aminopeptidase</keyword>
<comment type="similarity">
    <text evidence="3">Belongs to the peptidase S33 family.</text>
</comment>
<keyword evidence="7" id="KW-0963">Cytoplasm</keyword>
<evidence type="ECO:0000256" key="3">
    <source>
        <dbReference type="ARBA" id="ARBA00010088"/>
    </source>
</evidence>
<keyword evidence="11" id="KW-0812">Transmembrane</keyword>
<evidence type="ECO:0000256" key="5">
    <source>
        <dbReference type="ARBA" id="ARBA00021843"/>
    </source>
</evidence>
<proteinExistence type="inferred from homology"/>
<reference evidence="13 14" key="1">
    <citation type="submission" date="2020-01" db="EMBL/GenBank/DDBJ databases">
        <title>Muriicola jejuensis KCTC 22299.</title>
        <authorList>
            <person name="Wang G."/>
        </authorList>
    </citation>
    <scope>NUCLEOTIDE SEQUENCE [LARGE SCALE GENOMIC DNA]</scope>
    <source>
        <strain evidence="13 14">KCTC 22299</strain>
    </source>
</reference>
<evidence type="ECO:0000256" key="2">
    <source>
        <dbReference type="ARBA" id="ARBA00004496"/>
    </source>
</evidence>
<name>A0A6P0UEP6_9FLAO</name>
<evidence type="ECO:0000256" key="9">
    <source>
        <dbReference type="ARBA" id="ARBA00022801"/>
    </source>
</evidence>
<dbReference type="Proteomes" id="UP000468443">
    <property type="component" value="Unassembled WGS sequence"/>
</dbReference>
<keyword evidence="14" id="KW-1185">Reference proteome</keyword>
<organism evidence="13 14">
    <name type="scientific">Muriicola jejuensis</name>
    <dbReference type="NCBI Taxonomy" id="504488"/>
    <lineage>
        <taxon>Bacteria</taxon>
        <taxon>Pseudomonadati</taxon>
        <taxon>Bacteroidota</taxon>
        <taxon>Flavobacteriia</taxon>
        <taxon>Flavobacteriales</taxon>
        <taxon>Flavobacteriaceae</taxon>
        <taxon>Muriicola</taxon>
    </lineage>
</organism>
<evidence type="ECO:0000313" key="14">
    <source>
        <dbReference type="Proteomes" id="UP000468443"/>
    </source>
</evidence>
<keyword evidence="11" id="KW-1133">Transmembrane helix</keyword>
<protein>
    <recommendedName>
        <fullName evidence="5">Proline iminopeptidase</fullName>
        <ecNumber evidence="4">3.4.11.5</ecNumber>
    </recommendedName>
    <alternativeName>
        <fullName evidence="10">Prolyl aminopeptidase</fullName>
    </alternativeName>
</protein>
<dbReference type="AlphaFoldDB" id="A0A6P0UEP6"/>
<evidence type="ECO:0000256" key="1">
    <source>
        <dbReference type="ARBA" id="ARBA00001585"/>
    </source>
</evidence>
<dbReference type="PANTHER" id="PTHR43722">
    <property type="entry name" value="PROLINE IMINOPEPTIDASE"/>
    <property type="match status" value="1"/>
</dbReference>
<dbReference type="InterPro" id="IPR002410">
    <property type="entry name" value="Peptidase_S33"/>
</dbReference>
<dbReference type="EC" id="3.4.11.5" evidence="4"/>
<evidence type="ECO:0000256" key="11">
    <source>
        <dbReference type="SAM" id="Phobius"/>
    </source>
</evidence>
<dbReference type="GO" id="GO:0004177">
    <property type="term" value="F:aminopeptidase activity"/>
    <property type="evidence" value="ECO:0007669"/>
    <property type="project" value="UniProtKB-KW"/>
</dbReference>
<comment type="caution">
    <text evidence="13">The sequence shown here is derived from an EMBL/GenBank/DDBJ whole genome shotgun (WGS) entry which is preliminary data.</text>
</comment>
<comment type="catalytic activity">
    <reaction evidence="1">
        <text>Release of N-terminal proline from a peptide.</text>
        <dbReference type="EC" id="3.4.11.5"/>
    </reaction>
</comment>
<sequence length="369" mass="41672">MKRIFKQIGRIILYLIAGIVAVTLVLLLVIKIYSSEDPEPIVDNNGNDLPNSIAIIKDTIINGASQRLTIRGNDTSNPVLLRIHGGPGEFHMPQFYKFTGNDLEDLFTVCYWDQRGAGPAYSESLSKSSITLTDIVKDGRDISKYLIKKFGKEKIYLEGNSWGTVVGAFMVKENPELFRAYFGVGQMSNSIENEILSYDFALNESTKNNDTVSVQKLNKIGAPPYTSREEATNAVPIQRSVLVKYATNNLHFSNSDLMKLILLYDGWSMGFKWKTITQGQYGISAPILWKETMTDLNLIDEVSEWPIPVYIFQGSEDHFTETSLAKTYFDSIKAPTKEFYLFEGNGHMASAENPKKYHELIKQILEKKE</sequence>
<feature type="domain" description="AB hydrolase-1" evidence="12">
    <location>
        <begin position="78"/>
        <end position="354"/>
    </location>
</feature>
<dbReference type="PANTHER" id="PTHR43722:SF1">
    <property type="entry name" value="PROLINE IMINOPEPTIDASE"/>
    <property type="match status" value="1"/>
</dbReference>
<dbReference type="InterPro" id="IPR005944">
    <property type="entry name" value="Pro_iminopeptidase"/>
</dbReference>
<evidence type="ECO:0000256" key="10">
    <source>
        <dbReference type="ARBA" id="ARBA00029605"/>
    </source>
</evidence>
<evidence type="ECO:0000313" key="13">
    <source>
        <dbReference type="EMBL" id="NER11751.1"/>
    </source>
</evidence>
<feature type="transmembrane region" description="Helical" evidence="11">
    <location>
        <begin position="12"/>
        <end position="33"/>
    </location>
</feature>
<evidence type="ECO:0000256" key="7">
    <source>
        <dbReference type="ARBA" id="ARBA00022490"/>
    </source>
</evidence>
<dbReference type="GO" id="GO:0006508">
    <property type="term" value="P:proteolysis"/>
    <property type="evidence" value="ECO:0007669"/>
    <property type="project" value="UniProtKB-KW"/>
</dbReference>
<evidence type="ECO:0000256" key="6">
    <source>
        <dbReference type="ARBA" id="ARBA00022438"/>
    </source>
</evidence>
<evidence type="ECO:0000256" key="4">
    <source>
        <dbReference type="ARBA" id="ARBA00012568"/>
    </source>
</evidence>
<evidence type="ECO:0000256" key="8">
    <source>
        <dbReference type="ARBA" id="ARBA00022670"/>
    </source>
</evidence>
<dbReference type="Pfam" id="PF00561">
    <property type="entry name" value="Abhydrolase_1"/>
    <property type="match status" value="1"/>
</dbReference>
<dbReference type="RefSeq" id="WP_163694207.1">
    <property type="nucleotide sequence ID" value="NZ_FXTW01000016.1"/>
</dbReference>
<dbReference type="EMBL" id="JAABOP010000007">
    <property type="protein sequence ID" value="NER11751.1"/>
    <property type="molecule type" value="Genomic_DNA"/>
</dbReference>
<dbReference type="GO" id="GO:0005737">
    <property type="term" value="C:cytoplasm"/>
    <property type="evidence" value="ECO:0007669"/>
    <property type="project" value="UniProtKB-SubCell"/>
</dbReference>
<evidence type="ECO:0000259" key="12">
    <source>
        <dbReference type="Pfam" id="PF00561"/>
    </source>
</evidence>
<keyword evidence="8" id="KW-0645">Protease</keyword>
<dbReference type="SUPFAM" id="SSF53474">
    <property type="entry name" value="alpha/beta-Hydrolases"/>
    <property type="match status" value="1"/>
</dbReference>
<keyword evidence="9 13" id="KW-0378">Hydrolase</keyword>
<keyword evidence="11" id="KW-0472">Membrane</keyword>
<dbReference type="InterPro" id="IPR000073">
    <property type="entry name" value="AB_hydrolase_1"/>
</dbReference>
<accession>A0A6P0UEP6</accession>